<evidence type="ECO:0008006" key="5">
    <source>
        <dbReference type="Google" id="ProtNLM"/>
    </source>
</evidence>
<keyword evidence="2" id="KW-0732">Signal</keyword>
<feature type="signal peptide" evidence="2">
    <location>
        <begin position="1"/>
        <end position="20"/>
    </location>
</feature>
<evidence type="ECO:0000313" key="4">
    <source>
        <dbReference type="Proteomes" id="UP000053268"/>
    </source>
</evidence>
<feature type="chain" id="PRO_5008264067" description="Cuticular protein" evidence="2">
    <location>
        <begin position="21"/>
        <end position="113"/>
    </location>
</feature>
<evidence type="ECO:0000313" key="3">
    <source>
        <dbReference type="EMBL" id="KPJ00265.1"/>
    </source>
</evidence>
<reference evidence="3 4" key="1">
    <citation type="journal article" date="2015" name="Nat. Commun.">
        <title>Outbred genome sequencing and CRISPR/Cas9 gene editing in butterflies.</title>
        <authorList>
            <person name="Li X."/>
            <person name="Fan D."/>
            <person name="Zhang W."/>
            <person name="Liu G."/>
            <person name="Zhang L."/>
            <person name="Zhao L."/>
            <person name="Fang X."/>
            <person name="Chen L."/>
            <person name="Dong Y."/>
            <person name="Chen Y."/>
            <person name="Ding Y."/>
            <person name="Zhao R."/>
            <person name="Feng M."/>
            <person name="Zhu Y."/>
            <person name="Feng Y."/>
            <person name="Jiang X."/>
            <person name="Zhu D."/>
            <person name="Xiang H."/>
            <person name="Feng X."/>
            <person name="Li S."/>
            <person name="Wang J."/>
            <person name="Zhang G."/>
            <person name="Kronforst M.R."/>
            <person name="Wang W."/>
        </authorList>
    </citation>
    <scope>NUCLEOTIDE SEQUENCE [LARGE SCALE GENOMIC DNA]</scope>
    <source>
        <strain evidence="3">Ya'a_city_454_Px</strain>
        <tissue evidence="3">Whole body</tissue>
    </source>
</reference>
<evidence type="ECO:0000256" key="1">
    <source>
        <dbReference type="SAM" id="MobiDB-lite"/>
    </source>
</evidence>
<sequence>MTKKIISLTLAVMLIAYVVANQEKSGGYEKSGYEIGDGDYEDKSNEKDASVSGETRSCDESVNIRKYPQTYENENNHRTRNHKFGYSASTSAAASADASAKAYEHGHKDSAYI</sequence>
<evidence type="ECO:0000256" key="2">
    <source>
        <dbReference type="SAM" id="SignalP"/>
    </source>
</evidence>
<gene>
    <name evidence="3" type="ORF">RR46_02653</name>
</gene>
<dbReference type="Proteomes" id="UP000053268">
    <property type="component" value="Unassembled WGS sequence"/>
</dbReference>
<organism evidence="3 4">
    <name type="scientific">Papilio xuthus</name>
    <name type="common">Asian swallowtail butterfly</name>
    <dbReference type="NCBI Taxonomy" id="66420"/>
    <lineage>
        <taxon>Eukaryota</taxon>
        <taxon>Metazoa</taxon>
        <taxon>Ecdysozoa</taxon>
        <taxon>Arthropoda</taxon>
        <taxon>Hexapoda</taxon>
        <taxon>Insecta</taxon>
        <taxon>Pterygota</taxon>
        <taxon>Neoptera</taxon>
        <taxon>Endopterygota</taxon>
        <taxon>Lepidoptera</taxon>
        <taxon>Glossata</taxon>
        <taxon>Ditrysia</taxon>
        <taxon>Papilionoidea</taxon>
        <taxon>Papilionidae</taxon>
        <taxon>Papilioninae</taxon>
        <taxon>Papilio</taxon>
    </lineage>
</organism>
<dbReference type="EMBL" id="KQ459465">
    <property type="protein sequence ID" value="KPJ00265.1"/>
    <property type="molecule type" value="Genomic_DNA"/>
</dbReference>
<name>A0A194Q5I0_PAPXU</name>
<keyword evidence="4" id="KW-1185">Reference proteome</keyword>
<dbReference type="AlphaFoldDB" id="A0A194Q5I0"/>
<accession>A0A194Q5I0</accession>
<protein>
    <recommendedName>
        <fullName evidence="5">Cuticular protein</fullName>
    </recommendedName>
</protein>
<proteinExistence type="predicted"/>
<feature type="region of interest" description="Disordered" evidence="1">
    <location>
        <begin position="27"/>
        <end position="82"/>
    </location>
</feature>